<keyword evidence="3" id="KW-1185">Reference proteome</keyword>
<name>A0AAV7ID25_COTGL</name>
<accession>A0AAV7ID25</accession>
<dbReference type="EMBL" id="JAHXZJ010001864">
    <property type="protein sequence ID" value="KAH0549644.1"/>
    <property type="molecule type" value="Genomic_DNA"/>
</dbReference>
<dbReference type="Proteomes" id="UP000826195">
    <property type="component" value="Unassembled WGS sequence"/>
</dbReference>
<evidence type="ECO:0000313" key="3">
    <source>
        <dbReference type="Proteomes" id="UP000826195"/>
    </source>
</evidence>
<evidence type="ECO:0000313" key="2">
    <source>
        <dbReference type="EMBL" id="KAH0549644.1"/>
    </source>
</evidence>
<feature type="region of interest" description="Disordered" evidence="1">
    <location>
        <begin position="48"/>
        <end position="111"/>
    </location>
</feature>
<sequence>MGVYSEEQGERFHHENLSFKQRYQGQYNENMRKTWSREGNDVLAVQPVNASNQVSSTVVSQRHSQQQQSSHFQSHQQQTQATQQHKQNNMTSHSKQVGVSGNGATNPQSDGDYQLVQHEVLYSTTHQYEVLEFLGRGTFGQVHT</sequence>
<gene>
    <name evidence="2" type="ORF">KQX54_011598</name>
</gene>
<protein>
    <submittedName>
        <fullName evidence="2">Uncharacterized protein</fullName>
    </submittedName>
</protein>
<organism evidence="2 3">
    <name type="scientific">Cotesia glomerata</name>
    <name type="common">Lepidopteran parasitic wasp</name>
    <name type="synonym">Apanteles glomeratus</name>
    <dbReference type="NCBI Taxonomy" id="32391"/>
    <lineage>
        <taxon>Eukaryota</taxon>
        <taxon>Metazoa</taxon>
        <taxon>Ecdysozoa</taxon>
        <taxon>Arthropoda</taxon>
        <taxon>Hexapoda</taxon>
        <taxon>Insecta</taxon>
        <taxon>Pterygota</taxon>
        <taxon>Neoptera</taxon>
        <taxon>Endopterygota</taxon>
        <taxon>Hymenoptera</taxon>
        <taxon>Apocrita</taxon>
        <taxon>Ichneumonoidea</taxon>
        <taxon>Braconidae</taxon>
        <taxon>Microgastrinae</taxon>
        <taxon>Cotesia</taxon>
    </lineage>
</organism>
<evidence type="ECO:0000256" key="1">
    <source>
        <dbReference type="SAM" id="MobiDB-lite"/>
    </source>
</evidence>
<dbReference type="Gene3D" id="3.30.200.20">
    <property type="entry name" value="Phosphorylase Kinase, domain 1"/>
    <property type="match status" value="1"/>
</dbReference>
<feature type="compositionally biased region" description="Polar residues" evidence="1">
    <location>
        <begin position="88"/>
        <end position="111"/>
    </location>
</feature>
<reference evidence="2 3" key="1">
    <citation type="journal article" date="2021" name="J. Hered.">
        <title>A chromosome-level genome assembly of the parasitoid wasp, Cotesia glomerata (Hymenoptera: Braconidae).</title>
        <authorList>
            <person name="Pinto B.J."/>
            <person name="Weis J.J."/>
            <person name="Gamble T."/>
            <person name="Ode P.J."/>
            <person name="Paul R."/>
            <person name="Zaspel J.M."/>
        </authorList>
    </citation>
    <scope>NUCLEOTIDE SEQUENCE [LARGE SCALE GENOMIC DNA]</scope>
    <source>
        <strain evidence="2">CgM1</strain>
    </source>
</reference>
<proteinExistence type="predicted"/>
<comment type="caution">
    <text evidence="2">The sequence shown here is derived from an EMBL/GenBank/DDBJ whole genome shotgun (WGS) entry which is preliminary data.</text>
</comment>
<dbReference type="AlphaFoldDB" id="A0AAV7ID25"/>
<feature type="compositionally biased region" description="Low complexity" evidence="1">
    <location>
        <begin position="53"/>
        <end position="87"/>
    </location>
</feature>